<dbReference type="FunFam" id="1.10.238.10:FF:000178">
    <property type="entry name" value="Calmodulin-2 A"/>
    <property type="match status" value="1"/>
</dbReference>
<dbReference type="PANTHER" id="PTHR34524:SF6">
    <property type="entry name" value="CALCYPHOSINE LIKE"/>
    <property type="match status" value="1"/>
</dbReference>
<dbReference type="GO" id="GO:0043226">
    <property type="term" value="C:organelle"/>
    <property type="evidence" value="ECO:0007669"/>
    <property type="project" value="UniProtKB-ARBA"/>
</dbReference>
<dbReference type="EMBL" id="DS129652">
    <property type="protein sequence ID" value="EAX73677.1"/>
    <property type="molecule type" value="Genomic_DNA"/>
</dbReference>
<dbReference type="Gene3D" id="1.10.238.10">
    <property type="entry name" value="EF-hand"/>
    <property type="match status" value="2"/>
</dbReference>
<keyword evidence="7" id="KW-1185">Reference proteome</keyword>
<dbReference type="EMBL" id="DS113531">
    <property type="protein sequence ID" value="EAY02578.1"/>
    <property type="molecule type" value="Genomic_DNA"/>
</dbReference>
<feature type="domain" description="EF-hand" evidence="4">
    <location>
        <begin position="10"/>
        <end position="45"/>
    </location>
</feature>
<evidence type="ECO:0000256" key="2">
    <source>
        <dbReference type="ARBA" id="ARBA00022737"/>
    </source>
</evidence>
<dbReference type="PROSITE" id="PS00018">
    <property type="entry name" value="EF_HAND_1"/>
    <property type="match status" value="4"/>
</dbReference>
<gene>
    <name evidence="6" type="ORF">TVAG_254790</name>
    <name evidence="5" type="ORF">TVAG_521790</name>
</gene>
<keyword evidence="1" id="KW-0479">Metal-binding</keyword>
<dbReference type="PANTHER" id="PTHR34524">
    <property type="entry name" value="CALCYPHOSIN"/>
    <property type="match status" value="1"/>
</dbReference>
<dbReference type="InterPro" id="IPR051581">
    <property type="entry name" value="Ca-bind"/>
</dbReference>
<accession>A2EXM1</accession>
<dbReference type="VEuPathDB" id="TrichDB:TVAGG3_0758520"/>
<dbReference type="SMR" id="A2EXM1"/>
<evidence type="ECO:0000259" key="4">
    <source>
        <dbReference type="PROSITE" id="PS50222"/>
    </source>
</evidence>
<dbReference type="Proteomes" id="UP000001542">
    <property type="component" value="Unassembled WGS sequence"/>
</dbReference>
<dbReference type="Pfam" id="PF13499">
    <property type="entry name" value="EF-hand_7"/>
    <property type="match status" value="2"/>
</dbReference>
<dbReference type="SUPFAM" id="SSF47473">
    <property type="entry name" value="EF-hand"/>
    <property type="match status" value="1"/>
</dbReference>
<dbReference type="KEGG" id="tva:4760422"/>
<dbReference type="AlphaFoldDB" id="A2EXM1"/>
<reference evidence="6" key="2">
    <citation type="journal article" date="2007" name="Science">
        <title>Draft genome sequence of the sexually transmitted pathogen Trichomonas vaginalis.</title>
        <authorList>
            <person name="Carlton J.M."/>
            <person name="Hirt R.P."/>
            <person name="Silva J.C."/>
            <person name="Delcher A.L."/>
            <person name="Schatz M."/>
            <person name="Zhao Q."/>
            <person name="Wortman J.R."/>
            <person name="Bidwell S.L."/>
            <person name="Alsmark U.C.M."/>
            <person name="Besteiro S."/>
            <person name="Sicheritz-Ponten T."/>
            <person name="Noel C.J."/>
            <person name="Dacks J.B."/>
            <person name="Foster P.G."/>
            <person name="Simillion C."/>
            <person name="Van de Peer Y."/>
            <person name="Miranda-Saavedra D."/>
            <person name="Barton G.J."/>
            <person name="Westrop G.D."/>
            <person name="Mueller S."/>
            <person name="Dessi D."/>
            <person name="Fiori P.L."/>
            <person name="Ren Q."/>
            <person name="Paulsen I."/>
            <person name="Zhang H."/>
            <person name="Bastida-Corcuera F.D."/>
            <person name="Simoes-Barbosa A."/>
            <person name="Brown M.T."/>
            <person name="Hayes R.D."/>
            <person name="Mukherjee M."/>
            <person name="Okumura C.Y."/>
            <person name="Schneider R."/>
            <person name="Smith A.J."/>
            <person name="Vanacova S."/>
            <person name="Villalvazo M."/>
            <person name="Haas B.J."/>
            <person name="Pertea M."/>
            <person name="Feldblyum T.V."/>
            <person name="Utterback T.R."/>
            <person name="Shu C.L."/>
            <person name="Osoegawa K."/>
            <person name="de Jong P.J."/>
            <person name="Hrdy I."/>
            <person name="Horvathova L."/>
            <person name="Zubacova Z."/>
            <person name="Dolezal P."/>
            <person name="Malik S.B."/>
            <person name="Logsdon J.M. Jr."/>
            <person name="Henze K."/>
            <person name="Gupta A."/>
            <person name="Wang C.C."/>
            <person name="Dunne R.L."/>
            <person name="Upcroft J.A."/>
            <person name="Upcroft P."/>
            <person name="White O."/>
            <person name="Salzberg S.L."/>
            <person name="Tang P."/>
            <person name="Chiu C.-H."/>
            <person name="Lee Y.-S."/>
            <person name="Embley T.M."/>
            <person name="Coombs G.H."/>
            <person name="Mottram J.C."/>
            <person name="Tachezy J."/>
            <person name="Fraser-Liggett C.M."/>
            <person name="Johnson P.J."/>
        </authorList>
    </citation>
    <scope>NUCLEOTIDE SEQUENCE [LARGE SCALE GENOMIC DNA]</scope>
    <source>
        <strain evidence="6">G3</strain>
    </source>
</reference>
<dbReference type="InterPro" id="IPR011992">
    <property type="entry name" value="EF-hand-dom_pair"/>
</dbReference>
<evidence type="ECO:0000313" key="5">
    <source>
        <dbReference type="EMBL" id="EAX73677.1"/>
    </source>
</evidence>
<dbReference type="VEuPathDB" id="TrichDB:TVAGG3_0751560"/>
<dbReference type="SMART" id="SM00054">
    <property type="entry name" value="EFh"/>
    <property type="match status" value="4"/>
</dbReference>
<dbReference type="OrthoDB" id="25852at2759"/>
<dbReference type="InterPro" id="IPR018247">
    <property type="entry name" value="EF_Hand_1_Ca_BS"/>
</dbReference>
<keyword evidence="3" id="KW-0106">Calcium</keyword>
<feature type="domain" description="EF-hand" evidence="4">
    <location>
        <begin position="120"/>
        <end position="155"/>
    </location>
</feature>
<dbReference type="GO" id="GO:0005509">
    <property type="term" value="F:calcium ion binding"/>
    <property type="evidence" value="ECO:0007669"/>
    <property type="project" value="InterPro"/>
</dbReference>
<proteinExistence type="predicted"/>
<dbReference type="STRING" id="5722.A2EXM1"/>
<reference evidence="6" key="1">
    <citation type="submission" date="2006-10" db="EMBL/GenBank/DDBJ databases">
        <authorList>
            <person name="Amadeo P."/>
            <person name="Zhao Q."/>
            <person name="Wortman J."/>
            <person name="Fraser-Liggett C."/>
            <person name="Carlton J."/>
        </authorList>
    </citation>
    <scope>NUCLEOTIDE SEQUENCE</scope>
    <source>
        <strain evidence="6">G3</strain>
    </source>
</reference>
<evidence type="ECO:0000256" key="1">
    <source>
        <dbReference type="ARBA" id="ARBA00022723"/>
    </source>
</evidence>
<organism evidence="6 7">
    <name type="scientific">Trichomonas vaginalis (strain ATCC PRA-98 / G3)</name>
    <dbReference type="NCBI Taxonomy" id="412133"/>
    <lineage>
        <taxon>Eukaryota</taxon>
        <taxon>Metamonada</taxon>
        <taxon>Parabasalia</taxon>
        <taxon>Trichomonadida</taxon>
        <taxon>Trichomonadidae</taxon>
        <taxon>Trichomonas</taxon>
    </lineage>
</organism>
<protein>
    <submittedName>
        <fullName evidence="6">EF hand family protein</fullName>
    </submittedName>
</protein>
<feature type="domain" description="EF-hand" evidence="4">
    <location>
        <begin position="84"/>
        <end position="119"/>
    </location>
</feature>
<feature type="domain" description="EF-hand" evidence="4">
    <location>
        <begin position="59"/>
        <end position="81"/>
    </location>
</feature>
<evidence type="ECO:0000313" key="6">
    <source>
        <dbReference type="EMBL" id="EAY02578.1"/>
    </source>
</evidence>
<dbReference type="eggNOG" id="KOG0028">
    <property type="taxonomic scope" value="Eukaryota"/>
</dbReference>
<dbReference type="RefSeq" id="XP_001286607.1">
    <property type="nucleotide sequence ID" value="XM_001286606.1"/>
</dbReference>
<dbReference type="VEuPathDB" id="TrichDB:TVAG_254790"/>
<dbReference type="KEGG" id="tva:4731072"/>
<sequence length="166" mass="19137">MSSTDASNPEVIKQLKELFDLVDKDHSGSIDFDEMGYFLNELGIRNPSFFSVLIWYVSDKDGDGILTFEEFKLLVLNLPKISKLPEFVATLAFLKLDKDHSNSIDIDELRSMFKDLGNCISDKQIVKIFNHFDKDKSGTLELKEFKRFIKRIAKPFKKTFNESALE</sequence>
<keyword evidence="2" id="KW-0677">Repeat</keyword>
<evidence type="ECO:0000256" key="3">
    <source>
        <dbReference type="ARBA" id="ARBA00022837"/>
    </source>
</evidence>
<dbReference type="RefSeq" id="XP_001314801.1">
    <property type="nucleotide sequence ID" value="XM_001314766.1"/>
</dbReference>
<evidence type="ECO:0000313" key="7">
    <source>
        <dbReference type="Proteomes" id="UP000001542"/>
    </source>
</evidence>
<name>A2EXM1_TRIV3</name>
<dbReference type="PROSITE" id="PS50222">
    <property type="entry name" value="EF_HAND_2"/>
    <property type="match status" value="4"/>
</dbReference>
<dbReference type="InterPro" id="IPR002048">
    <property type="entry name" value="EF_hand_dom"/>
</dbReference>